<accession>A0ACC2JH32</accession>
<evidence type="ECO:0000313" key="1">
    <source>
        <dbReference type="EMBL" id="KAJ8126756.1"/>
    </source>
</evidence>
<protein>
    <submittedName>
        <fullName evidence="1">Uncharacterized protein</fullName>
    </submittedName>
</protein>
<comment type="caution">
    <text evidence="1">The sequence shown here is derived from an EMBL/GenBank/DDBJ whole genome shotgun (WGS) entry which is preliminary data.</text>
</comment>
<name>A0ACC2JH32_9PEZI</name>
<keyword evidence="2" id="KW-1185">Reference proteome</keyword>
<evidence type="ECO:0000313" key="2">
    <source>
        <dbReference type="Proteomes" id="UP001153332"/>
    </source>
</evidence>
<dbReference type="Proteomes" id="UP001153332">
    <property type="component" value="Unassembled WGS sequence"/>
</dbReference>
<reference evidence="1" key="1">
    <citation type="submission" date="2022-12" db="EMBL/GenBank/DDBJ databases">
        <title>Genome Sequence of Lasiodiplodia mahajangana.</title>
        <authorList>
            <person name="Buettner E."/>
        </authorList>
    </citation>
    <scope>NUCLEOTIDE SEQUENCE</scope>
    <source>
        <strain evidence="1">VT137</strain>
    </source>
</reference>
<sequence length="82" mass="9105">MSSGKPINASDSANSSKEAAQSNNQATQQKAKRNAEQRKRDEEKAKAAKAQQETLFGQEFRSQWPLQQLLQNPSQSAINIMT</sequence>
<organism evidence="1 2">
    <name type="scientific">Lasiodiplodia mahajangana</name>
    <dbReference type="NCBI Taxonomy" id="1108764"/>
    <lineage>
        <taxon>Eukaryota</taxon>
        <taxon>Fungi</taxon>
        <taxon>Dikarya</taxon>
        <taxon>Ascomycota</taxon>
        <taxon>Pezizomycotina</taxon>
        <taxon>Dothideomycetes</taxon>
        <taxon>Dothideomycetes incertae sedis</taxon>
        <taxon>Botryosphaeriales</taxon>
        <taxon>Botryosphaeriaceae</taxon>
        <taxon>Lasiodiplodia</taxon>
    </lineage>
</organism>
<proteinExistence type="predicted"/>
<gene>
    <name evidence="1" type="ORF">O1611_g6882</name>
</gene>
<dbReference type="EMBL" id="JAPUUL010001713">
    <property type="protein sequence ID" value="KAJ8126756.1"/>
    <property type="molecule type" value="Genomic_DNA"/>
</dbReference>